<name>A0A0D1V616_ANEMI</name>
<dbReference type="Pfam" id="PF02801">
    <property type="entry name" value="Ketoacyl-synt_C"/>
    <property type="match status" value="1"/>
</dbReference>
<dbReference type="PANTHER" id="PTHR11712">
    <property type="entry name" value="POLYKETIDE SYNTHASE-RELATED"/>
    <property type="match status" value="1"/>
</dbReference>
<evidence type="ECO:0000256" key="14">
    <source>
        <dbReference type="PIRNR" id="PIRNR000447"/>
    </source>
</evidence>
<evidence type="ECO:0000313" key="20">
    <source>
        <dbReference type="Proteomes" id="UP000037269"/>
    </source>
</evidence>
<keyword evidence="8" id="KW-0443">Lipid metabolism</keyword>
<reference evidence="18 20" key="1">
    <citation type="submission" date="2015-07" db="EMBL/GenBank/DDBJ databases">
        <title>Fjat-14205 dsm 2895.</title>
        <authorList>
            <person name="Liu B."/>
            <person name="Wang J."/>
            <person name="Zhu Y."/>
            <person name="Liu G."/>
            <person name="Chen Q."/>
            <person name="Chen Z."/>
            <person name="Lan J."/>
            <person name="Che J."/>
            <person name="Ge C."/>
            <person name="Shi H."/>
            <person name="Pan Z."/>
            <person name="Liu X."/>
        </authorList>
    </citation>
    <scope>NUCLEOTIDE SEQUENCE [LARGE SCALE GENOMIC DNA]</scope>
    <source>
        <strain evidence="18 20">DSM 2895</strain>
    </source>
</reference>
<dbReference type="FunFam" id="3.40.47.10:FF:000009">
    <property type="entry name" value="3-oxoacyl-[acyl-carrier-protein] synthase 2"/>
    <property type="match status" value="1"/>
</dbReference>
<keyword evidence="5 14" id="KW-0444">Lipid biosynthesis</keyword>
<dbReference type="NCBIfam" id="NF004970">
    <property type="entry name" value="PRK06333.1"/>
    <property type="match status" value="1"/>
</dbReference>
<dbReference type="EMBL" id="FNED01000011">
    <property type="protein sequence ID" value="SDJ08088.1"/>
    <property type="molecule type" value="Genomic_DNA"/>
</dbReference>
<dbReference type="PANTHER" id="PTHR11712:SF336">
    <property type="entry name" value="3-OXOACYL-[ACYL-CARRIER-PROTEIN] SYNTHASE, MITOCHONDRIAL"/>
    <property type="match status" value="1"/>
</dbReference>
<evidence type="ECO:0000256" key="6">
    <source>
        <dbReference type="ARBA" id="ARBA00022679"/>
    </source>
</evidence>
<proteinExistence type="inferred from homology"/>
<dbReference type="EMBL" id="LGUG01000004">
    <property type="protein sequence ID" value="KON95546.1"/>
    <property type="molecule type" value="Genomic_DNA"/>
</dbReference>
<evidence type="ECO:0000256" key="5">
    <source>
        <dbReference type="ARBA" id="ARBA00022516"/>
    </source>
</evidence>
<evidence type="ECO:0000256" key="9">
    <source>
        <dbReference type="ARBA" id="ARBA00023160"/>
    </source>
</evidence>
<dbReference type="SUPFAM" id="SSF53901">
    <property type="entry name" value="Thiolase-like"/>
    <property type="match status" value="2"/>
</dbReference>
<evidence type="ECO:0000256" key="4">
    <source>
        <dbReference type="ARBA" id="ARBA00014657"/>
    </source>
</evidence>
<dbReference type="EC" id="2.3.1.179" evidence="3 14"/>
<dbReference type="GO" id="GO:0006633">
    <property type="term" value="P:fatty acid biosynthetic process"/>
    <property type="evidence" value="ECO:0007669"/>
    <property type="project" value="UniProtKB-UniRule"/>
</dbReference>
<dbReference type="CDD" id="cd00834">
    <property type="entry name" value="KAS_I_II"/>
    <property type="match status" value="1"/>
</dbReference>
<organism evidence="18 20">
    <name type="scientific">Aneurinibacillus migulanus</name>
    <name type="common">Bacillus migulanus</name>
    <dbReference type="NCBI Taxonomy" id="47500"/>
    <lineage>
        <taxon>Bacteria</taxon>
        <taxon>Bacillati</taxon>
        <taxon>Bacillota</taxon>
        <taxon>Bacilli</taxon>
        <taxon>Bacillales</taxon>
        <taxon>Paenibacillaceae</taxon>
        <taxon>Aneurinibacillus group</taxon>
        <taxon>Aneurinibacillus</taxon>
    </lineage>
</organism>
<evidence type="ECO:0000256" key="10">
    <source>
        <dbReference type="ARBA" id="ARBA00023315"/>
    </source>
</evidence>
<dbReference type="InterPro" id="IPR018201">
    <property type="entry name" value="Ketoacyl_synth_AS"/>
</dbReference>
<evidence type="ECO:0000256" key="1">
    <source>
        <dbReference type="ARBA" id="ARBA00005194"/>
    </source>
</evidence>
<evidence type="ECO:0000256" key="11">
    <source>
        <dbReference type="ARBA" id="ARBA00024006"/>
    </source>
</evidence>
<evidence type="ECO:0000256" key="7">
    <source>
        <dbReference type="ARBA" id="ARBA00022832"/>
    </source>
</evidence>
<evidence type="ECO:0000256" key="13">
    <source>
        <dbReference type="ARBA" id="ARBA00047659"/>
    </source>
</evidence>
<comment type="catalytic activity">
    <reaction evidence="13 14">
        <text>a fatty acyl-[ACP] + malonyl-[ACP] + H(+) = a 3-oxoacyl-[ACP] + holo-[ACP] + CO2</text>
        <dbReference type="Rhea" id="RHEA:22836"/>
        <dbReference type="Rhea" id="RHEA-COMP:9623"/>
        <dbReference type="Rhea" id="RHEA-COMP:9685"/>
        <dbReference type="Rhea" id="RHEA-COMP:9916"/>
        <dbReference type="Rhea" id="RHEA-COMP:14125"/>
        <dbReference type="ChEBI" id="CHEBI:15378"/>
        <dbReference type="ChEBI" id="CHEBI:16526"/>
        <dbReference type="ChEBI" id="CHEBI:64479"/>
        <dbReference type="ChEBI" id="CHEBI:78449"/>
        <dbReference type="ChEBI" id="CHEBI:78776"/>
        <dbReference type="ChEBI" id="CHEBI:138651"/>
    </reaction>
</comment>
<evidence type="ECO:0000259" key="17">
    <source>
        <dbReference type="PROSITE" id="PS52004"/>
    </source>
</evidence>
<dbReference type="PATRIC" id="fig|47500.8.peg.740"/>
<evidence type="ECO:0000313" key="18">
    <source>
        <dbReference type="EMBL" id="KON95546.1"/>
    </source>
</evidence>
<dbReference type="GO" id="GO:0005829">
    <property type="term" value="C:cytosol"/>
    <property type="evidence" value="ECO:0007669"/>
    <property type="project" value="TreeGrafter"/>
</dbReference>
<dbReference type="InterPro" id="IPR017568">
    <property type="entry name" value="3-oxoacyl-ACP_synth-2"/>
</dbReference>
<dbReference type="PROSITE" id="PS52004">
    <property type="entry name" value="KS3_2"/>
    <property type="match status" value="1"/>
</dbReference>
<dbReference type="OrthoDB" id="9808669at2"/>
<comment type="pathway">
    <text evidence="1 14">Lipid metabolism; fatty acid biosynthesis.</text>
</comment>
<dbReference type="GeneID" id="42305285"/>
<dbReference type="Proteomes" id="UP000182836">
    <property type="component" value="Unassembled WGS sequence"/>
</dbReference>
<gene>
    <name evidence="18" type="ORF">AF333_08745</name>
    <name evidence="19" type="ORF">SAMN04487909_111134</name>
</gene>
<keyword evidence="6 14" id="KW-0808">Transferase</keyword>
<dbReference type="SMART" id="SM00825">
    <property type="entry name" value="PKS_KS"/>
    <property type="match status" value="1"/>
</dbReference>
<dbReference type="PIRSF" id="PIRSF000447">
    <property type="entry name" value="KAS_II"/>
    <property type="match status" value="1"/>
</dbReference>
<evidence type="ECO:0000256" key="2">
    <source>
        <dbReference type="ARBA" id="ARBA00008467"/>
    </source>
</evidence>
<dbReference type="RefSeq" id="WP_043066639.1">
    <property type="nucleotide sequence ID" value="NZ_BJOA01000275.1"/>
</dbReference>
<evidence type="ECO:0000256" key="8">
    <source>
        <dbReference type="ARBA" id="ARBA00023098"/>
    </source>
</evidence>
<comment type="function">
    <text evidence="11 14">Involved in the type II fatty acid elongation cycle. Catalyzes the elongation of a wide range of acyl-ACP by the addition of two carbons from malonyl-ACP to an acyl acceptor. Can efficiently catalyze the conversion of palmitoleoyl-ACP (cis-hexadec-9-enoyl-ACP) to cis-vaccenoyl-ACP (cis-octadec-11-enoyl-ACP), an essential step in the thermal regulation of fatty acid composition.</text>
</comment>
<dbReference type="NCBIfam" id="NF005589">
    <property type="entry name" value="PRK07314.1"/>
    <property type="match status" value="1"/>
</dbReference>
<dbReference type="InterPro" id="IPR020841">
    <property type="entry name" value="PKS_Beta-ketoAc_synthase_dom"/>
</dbReference>
<dbReference type="Pfam" id="PF00109">
    <property type="entry name" value="ketoacyl-synt"/>
    <property type="match status" value="1"/>
</dbReference>
<dbReference type="Proteomes" id="UP000037269">
    <property type="component" value="Unassembled WGS sequence"/>
</dbReference>
<evidence type="ECO:0000256" key="12">
    <source>
        <dbReference type="ARBA" id="ARBA00047318"/>
    </source>
</evidence>
<sequence>MSRVVITGMGVITPLGNDVQSFWNNLIAGHSGISNIDSFDVSSYKTKIAGVIRDFNPEAVIERREARRMDRFCQFAVAAAKQALEDASLNIEQENTERVGVYIGSGIGGVHTLLENYRTLISRGPGRVSPTVVPMMLPSMAAAQVSIVFGIKGPTLAPVTACATGNNAIGEAYKLIQRGGADMIIAGGSEAAVTDLALAGFGNATALSTRNEEPERASRPFDAERDGFVASEGAGILVLESLEHAQQRGARIHAEIIGYGSTSDAYHMVATEPEGLGAYRAMKEAIEDAEITLQDIDYINAHATSTVVGDRSETLAIKQLFGSYAYQLPISANKSMLGHMLGAAGGVEAVALVRTLQENMIPPTINLETSDPECDLDYVPNRARAAQLHIGLSNSFGFGGHNAVLVLKRLDTSSISV</sequence>
<evidence type="ECO:0000256" key="3">
    <source>
        <dbReference type="ARBA" id="ARBA00012356"/>
    </source>
</evidence>
<protein>
    <recommendedName>
        <fullName evidence="4 14">3-oxoacyl-[acyl-carrier-protein] synthase 2</fullName>
        <ecNumber evidence="3 14">2.3.1.179</ecNumber>
    </recommendedName>
</protein>
<comment type="similarity">
    <text evidence="2 14 16">Belongs to the thiolase-like superfamily. Beta-ketoacyl-ACP synthases family.</text>
</comment>
<evidence type="ECO:0000256" key="15">
    <source>
        <dbReference type="PIRSR" id="PIRSR000447-1"/>
    </source>
</evidence>
<dbReference type="AlphaFoldDB" id="A0A0D1V616"/>
<accession>A0A0D1V616</accession>
<dbReference type="NCBIfam" id="TIGR03150">
    <property type="entry name" value="fabF"/>
    <property type="match status" value="1"/>
</dbReference>
<evidence type="ECO:0000313" key="21">
    <source>
        <dbReference type="Proteomes" id="UP000182836"/>
    </source>
</evidence>
<dbReference type="UniPathway" id="UPA00094"/>
<dbReference type="Gene3D" id="3.40.47.10">
    <property type="match status" value="1"/>
</dbReference>
<keyword evidence="9 14" id="KW-0275">Fatty acid biosynthesis</keyword>
<feature type="active site" description="For beta-ketoacyl synthase activity" evidence="15">
    <location>
        <position position="162"/>
    </location>
</feature>
<keyword evidence="10 14" id="KW-0012">Acyltransferase</keyword>
<dbReference type="InterPro" id="IPR000794">
    <property type="entry name" value="Beta-ketoacyl_synthase"/>
</dbReference>
<keyword evidence="20" id="KW-1185">Reference proteome</keyword>
<keyword evidence="7" id="KW-0276">Fatty acid metabolism</keyword>
<dbReference type="GO" id="GO:0004315">
    <property type="term" value="F:3-oxoacyl-[acyl-carrier-protein] synthase activity"/>
    <property type="evidence" value="ECO:0007669"/>
    <property type="project" value="UniProtKB-UniRule"/>
</dbReference>
<dbReference type="PROSITE" id="PS00606">
    <property type="entry name" value="KS3_1"/>
    <property type="match status" value="1"/>
</dbReference>
<comment type="catalytic activity">
    <reaction evidence="12 14">
        <text>(9Z)-hexadecenoyl-[ACP] + malonyl-[ACP] + H(+) = 3-oxo-(11Z)-octadecenoyl-[ACP] + holo-[ACP] + CO2</text>
        <dbReference type="Rhea" id="RHEA:55040"/>
        <dbReference type="Rhea" id="RHEA-COMP:9623"/>
        <dbReference type="Rhea" id="RHEA-COMP:9685"/>
        <dbReference type="Rhea" id="RHEA-COMP:10800"/>
        <dbReference type="Rhea" id="RHEA-COMP:14074"/>
        <dbReference type="ChEBI" id="CHEBI:15378"/>
        <dbReference type="ChEBI" id="CHEBI:16526"/>
        <dbReference type="ChEBI" id="CHEBI:64479"/>
        <dbReference type="ChEBI" id="CHEBI:78449"/>
        <dbReference type="ChEBI" id="CHEBI:83989"/>
        <dbReference type="ChEBI" id="CHEBI:138538"/>
        <dbReference type="EC" id="2.3.1.179"/>
    </reaction>
</comment>
<evidence type="ECO:0000313" key="19">
    <source>
        <dbReference type="EMBL" id="SDJ08088.1"/>
    </source>
</evidence>
<dbReference type="InterPro" id="IPR014031">
    <property type="entry name" value="Ketoacyl_synth_C"/>
</dbReference>
<evidence type="ECO:0000256" key="16">
    <source>
        <dbReference type="RuleBase" id="RU003694"/>
    </source>
</evidence>
<feature type="domain" description="Ketosynthase family 3 (KS3)" evidence="17">
    <location>
        <begin position="1"/>
        <end position="409"/>
    </location>
</feature>
<dbReference type="InterPro" id="IPR016039">
    <property type="entry name" value="Thiolase-like"/>
</dbReference>
<reference evidence="19 21" key="2">
    <citation type="submission" date="2016-10" db="EMBL/GenBank/DDBJ databases">
        <authorList>
            <person name="de Groot N.N."/>
        </authorList>
    </citation>
    <scope>NUCLEOTIDE SEQUENCE [LARGE SCALE GENOMIC DNA]</scope>
    <source>
        <strain evidence="19 21">DSM 2895</strain>
    </source>
</reference>
<dbReference type="InterPro" id="IPR014030">
    <property type="entry name" value="Ketoacyl_synth_N"/>
</dbReference>
<dbReference type="STRING" id="47500.AF333_08745"/>